<dbReference type="AlphaFoldDB" id="A0A1N6JQU3"/>
<gene>
    <name evidence="6" type="ORF">SAMN05444168_4816</name>
</gene>
<reference evidence="6 7" key="1">
    <citation type="submission" date="2016-11" db="EMBL/GenBank/DDBJ databases">
        <authorList>
            <person name="Jaros S."/>
            <person name="Januszkiewicz K."/>
            <person name="Wedrychowicz H."/>
        </authorList>
    </citation>
    <scope>NUCLEOTIDE SEQUENCE [LARGE SCALE GENOMIC DNA]</scope>
    <source>
        <strain evidence="6 7">GAS86</strain>
    </source>
</reference>
<dbReference type="InterPro" id="IPR000595">
    <property type="entry name" value="cNMP-bd_dom"/>
</dbReference>
<dbReference type="InterPro" id="IPR012318">
    <property type="entry name" value="HTH_CRP"/>
</dbReference>
<dbReference type="Pfam" id="PF13545">
    <property type="entry name" value="HTH_Crp_2"/>
    <property type="match status" value="1"/>
</dbReference>
<dbReference type="InterPro" id="IPR036390">
    <property type="entry name" value="WH_DNA-bd_sf"/>
</dbReference>
<evidence type="ECO:0000256" key="3">
    <source>
        <dbReference type="ARBA" id="ARBA00023163"/>
    </source>
</evidence>
<dbReference type="PANTHER" id="PTHR24567">
    <property type="entry name" value="CRP FAMILY TRANSCRIPTIONAL REGULATORY PROTEIN"/>
    <property type="match status" value="1"/>
</dbReference>
<dbReference type="InterPro" id="IPR018490">
    <property type="entry name" value="cNMP-bd_dom_sf"/>
</dbReference>
<dbReference type="Gene3D" id="1.10.10.10">
    <property type="entry name" value="Winged helix-like DNA-binding domain superfamily/Winged helix DNA-binding domain"/>
    <property type="match status" value="1"/>
</dbReference>
<feature type="domain" description="Cyclic nucleotide-binding" evidence="4">
    <location>
        <begin position="50"/>
        <end position="120"/>
    </location>
</feature>
<dbReference type="PRINTS" id="PR00034">
    <property type="entry name" value="HTHCRP"/>
</dbReference>
<dbReference type="SMART" id="SM00419">
    <property type="entry name" value="HTH_CRP"/>
    <property type="match status" value="1"/>
</dbReference>
<dbReference type="Gene3D" id="2.60.120.10">
    <property type="entry name" value="Jelly Rolls"/>
    <property type="match status" value="1"/>
</dbReference>
<evidence type="ECO:0000259" key="4">
    <source>
        <dbReference type="PROSITE" id="PS50042"/>
    </source>
</evidence>
<dbReference type="SUPFAM" id="SSF51206">
    <property type="entry name" value="cAMP-binding domain-like"/>
    <property type="match status" value="1"/>
</dbReference>
<evidence type="ECO:0000313" key="7">
    <source>
        <dbReference type="Proteomes" id="UP000184693"/>
    </source>
</evidence>
<keyword evidence="3" id="KW-0804">Transcription</keyword>
<dbReference type="PANTHER" id="PTHR24567:SF75">
    <property type="entry name" value="FUMARATE AND NITRATE REDUCTION REGULATORY PROTEIN"/>
    <property type="match status" value="1"/>
</dbReference>
<dbReference type="InterPro" id="IPR050397">
    <property type="entry name" value="Env_Response_Regulators"/>
</dbReference>
<feature type="domain" description="HTH crp-type" evidence="5">
    <location>
        <begin position="184"/>
        <end position="257"/>
    </location>
</feature>
<evidence type="ECO:0000256" key="2">
    <source>
        <dbReference type="ARBA" id="ARBA00023125"/>
    </source>
</evidence>
<protein>
    <submittedName>
        <fullName evidence="6">Transcriptional regulator, Crp/Fnr family</fullName>
    </submittedName>
</protein>
<dbReference type="Proteomes" id="UP000184693">
    <property type="component" value="Unassembled WGS sequence"/>
</dbReference>
<dbReference type="OrthoDB" id="7643467at2"/>
<accession>A0A1N6JQU3</accession>
<dbReference type="FunFam" id="1.10.10.10:FF:000028">
    <property type="entry name" value="Fumarate/nitrate reduction transcriptional regulator Fnr"/>
    <property type="match status" value="1"/>
</dbReference>
<keyword evidence="1" id="KW-0805">Transcription regulation</keyword>
<dbReference type="SMART" id="SM00100">
    <property type="entry name" value="cNMP"/>
    <property type="match status" value="1"/>
</dbReference>
<dbReference type="GO" id="GO:0005829">
    <property type="term" value="C:cytosol"/>
    <property type="evidence" value="ECO:0007669"/>
    <property type="project" value="TreeGrafter"/>
</dbReference>
<dbReference type="InterPro" id="IPR036388">
    <property type="entry name" value="WH-like_DNA-bd_sf"/>
</dbReference>
<dbReference type="CDD" id="cd00038">
    <property type="entry name" value="CAP_ED"/>
    <property type="match status" value="1"/>
</dbReference>
<dbReference type="InterPro" id="IPR014710">
    <property type="entry name" value="RmlC-like_jellyroll"/>
</dbReference>
<proteinExistence type="predicted"/>
<dbReference type="CDD" id="cd00092">
    <property type="entry name" value="HTH_CRP"/>
    <property type="match status" value="1"/>
</dbReference>
<dbReference type="EMBL" id="FSRM01000002">
    <property type="protein sequence ID" value="SIO46539.1"/>
    <property type="molecule type" value="Genomic_DNA"/>
</dbReference>
<dbReference type="PROSITE" id="PS50042">
    <property type="entry name" value="CNMP_BINDING_3"/>
    <property type="match status" value="1"/>
</dbReference>
<organism evidence="6 7">
    <name type="scientific">Paraburkholderia phenazinium</name>
    <dbReference type="NCBI Taxonomy" id="60549"/>
    <lineage>
        <taxon>Bacteria</taxon>
        <taxon>Pseudomonadati</taxon>
        <taxon>Pseudomonadota</taxon>
        <taxon>Betaproteobacteria</taxon>
        <taxon>Burkholderiales</taxon>
        <taxon>Burkholderiaceae</taxon>
        <taxon>Paraburkholderia</taxon>
    </lineage>
</organism>
<dbReference type="NCBIfam" id="NF008365">
    <property type="entry name" value="PRK11161.1"/>
    <property type="match status" value="1"/>
</dbReference>
<dbReference type="GO" id="GO:0003677">
    <property type="term" value="F:DNA binding"/>
    <property type="evidence" value="ECO:0007669"/>
    <property type="project" value="UniProtKB-KW"/>
</dbReference>
<evidence type="ECO:0000259" key="5">
    <source>
        <dbReference type="PROSITE" id="PS51063"/>
    </source>
</evidence>
<keyword evidence="2" id="KW-0238">DNA-binding</keyword>
<evidence type="ECO:0000313" key="6">
    <source>
        <dbReference type="EMBL" id="SIO46539.1"/>
    </source>
</evidence>
<dbReference type="RefSeq" id="WP_083611571.1">
    <property type="nucleotide sequence ID" value="NZ_FSRM01000002.1"/>
</dbReference>
<dbReference type="SUPFAM" id="SSF46785">
    <property type="entry name" value="Winged helix' DNA-binding domain"/>
    <property type="match status" value="1"/>
</dbReference>
<evidence type="ECO:0000256" key="1">
    <source>
        <dbReference type="ARBA" id="ARBA00023015"/>
    </source>
</evidence>
<dbReference type="PROSITE" id="PS51063">
    <property type="entry name" value="HTH_CRP_2"/>
    <property type="match status" value="1"/>
</dbReference>
<name>A0A1N6JQU3_9BURK</name>
<dbReference type="GO" id="GO:0003700">
    <property type="term" value="F:DNA-binding transcription factor activity"/>
    <property type="evidence" value="ECO:0007669"/>
    <property type="project" value="TreeGrafter"/>
</dbReference>
<sequence>MFNAAQYVDDSVDDTTLALPPPSSAASFALSIPKRAGNVCSNCPVRATCMPETLTPSELARLDSIICSTRTIRRGESLYRANDTFQSVYAVRSGSFKTVVMHRDGREQVTGFNLAGEMLGLDGVHTERHSCDAIALEDSSVCIIPFSVLEGLCHEMKAMQQHVHRMMSGEIVRESGLMMLLGTMTAEQRVAAFLLNLSQRLKTLGYSAAEFNLRMTREEMGSYLGMKLETVSRMFSKLHKDELVETHGKQIRIVDFEGLALI</sequence>
<dbReference type="Pfam" id="PF00027">
    <property type="entry name" value="cNMP_binding"/>
    <property type="match status" value="1"/>
</dbReference>